<keyword evidence="4 5" id="KW-0694">RNA-binding</keyword>
<name>A0A2T9YWY3_9FUNG</name>
<dbReference type="GO" id="GO:0000179">
    <property type="term" value="F:rRNA (adenine-N6,N6-)-dimethyltransferase activity"/>
    <property type="evidence" value="ECO:0007669"/>
    <property type="project" value="UniProtKB-UniRule"/>
</dbReference>
<keyword evidence="6" id="KW-0698">rRNA processing</keyword>
<dbReference type="GO" id="GO:0034246">
    <property type="term" value="F:mitochondrial transcription factor activity"/>
    <property type="evidence" value="ECO:0007669"/>
    <property type="project" value="TreeGrafter"/>
</dbReference>
<keyword evidence="2 5" id="KW-0808">Transferase</keyword>
<evidence type="ECO:0000256" key="3">
    <source>
        <dbReference type="ARBA" id="ARBA00022691"/>
    </source>
</evidence>
<evidence type="ECO:0000313" key="9">
    <source>
        <dbReference type="Proteomes" id="UP000245383"/>
    </source>
</evidence>
<keyword evidence="3 5" id="KW-0949">S-adenosyl-L-methionine</keyword>
<reference evidence="8 9" key="1">
    <citation type="journal article" date="2018" name="MBio">
        <title>Comparative Genomics Reveals the Core Gene Toolbox for the Fungus-Insect Symbiosis.</title>
        <authorList>
            <person name="Wang Y."/>
            <person name="Stata M."/>
            <person name="Wang W."/>
            <person name="Stajich J.E."/>
            <person name="White M.M."/>
            <person name="Moncalvo J.M."/>
        </authorList>
    </citation>
    <scope>NUCLEOTIDE SEQUENCE [LARGE SCALE GENOMIC DNA]</scope>
    <source>
        <strain evidence="8 9">SWE-8-4</strain>
    </source>
</reference>
<feature type="binding site" evidence="5">
    <location>
        <position position="29"/>
    </location>
    <ligand>
        <name>S-adenosyl-L-methionine</name>
        <dbReference type="ChEBI" id="CHEBI:59789"/>
    </ligand>
</feature>
<gene>
    <name evidence="8" type="ORF">BB561_000927</name>
</gene>
<feature type="binding site" evidence="5">
    <location>
        <position position="129"/>
    </location>
    <ligand>
        <name>S-adenosyl-L-methionine</name>
        <dbReference type="ChEBI" id="CHEBI:59789"/>
    </ligand>
</feature>
<protein>
    <recommendedName>
        <fullName evidence="6">rRNA adenine N(6)-methyltransferase</fullName>
        <ecNumber evidence="6">2.1.1.-</ecNumber>
    </recommendedName>
</protein>
<dbReference type="PANTHER" id="PTHR11727:SF17">
    <property type="entry name" value="DIMETHYLADENOSINE TRANSFERASE 1, MITOCHONDRIAL"/>
    <property type="match status" value="1"/>
</dbReference>
<evidence type="ECO:0000256" key="6">
    <source>
        <dbReference type="RuleBase" id="RU362106"/>
    </source>
</evidence>
<comment type="caution">
    <text evidence="8">The sequence shown here is derived from an EMBL/GenBank/DDBJ whole genome shotgun (WGS) entry which is preliminary data.</text>
</comment>
<dbReference type="SUPFAM" id="SSF53335">
    <property type="entry name" value="S-adenosyl-L-methionine-dependent methyltransferases"/>
    <property type="match status" value="1"/>
</dbReference>
<keyword evidence="9" id="KW-1185">Reference proteome</keyword>
<feature type="domain" description="Ribosomal RNA adenine methylase transferase N-terminal" evidence="7">
    <location>
        <begin position="36"/>
        <end position="209"/>
    </location>
</feature>
<proteinExistence type="inferred from homology"/>
<dbReference type="EMBL" id="MBFR01000023">
    <property type="protein sequence ID" value="PVU96850.1"/>
    <property type="molecule type" value="Genomic_DNA"/>
</dbReference>
<dbReference type="STRING" id="133385.A0A2T9YWY3"/>
<dbReference type="OrthoDB" id="16079at2759"/>
<feature type="binding site" evidence="5">
    <location>
        <position position="103"/>
    </location>
    <ligand>
        <name>S-adenosyl-L-methionine</name>
        <dbReference type="ChEBI" id="CHEBI:59789"/>
    </ligand>
</feature>
<dbReference type="EC" id="2.1.1.-" evidence="6"/>
<comment type="similarity">
    <text evidence="5 6">Belongs to the class I-like SAM-binding methyltransferase superfamily. rRNA adenine N(6)-methyltransferase family.</text>
</comment>
<organism evidence="8 9">
    <name type="scientific">Smittium simulii</name>
    <dbReference type="NCBI Taxonomy" id="133385"/>
    <lineage>
        <taxon>Eukaryota</taxon>
        <taxon>Fungi</taxon>
        <taxon>Fungi incertae sedis</taxon>
        <taxon>Zoopagomycota</taxon>
        <taxon>Kickxellomycotina</taxon>
        <taxon>Harpellomycetes</taxon>
        <taxon>Harpellales</taxon>
        <taxon>Legeriomycetaceae</taxon>
        <taxon>Smittium</taxon>
    </lineage>
</organism>
<dbReference type="GO" id="GO:0006391">
    <property type="term" value="P:transcription initiation at mitochondrial promoter"/>
    <property type="evidence" value="ECO:0007669"/>
    <property type="project" value="TreeGrafter"/>
</dbReference>
<dbReference type="Proteomes" id="UP000245383">
    <property type="component" value="Unassembled WGS sequence"/>
</dbReference>
<evidence type="ECO:0000256" key="4">
    <source>
        <dbReference type="ARBA" id="ARBA00022884"/>
    </source>
</evidence>
<dbReference type="PANTHER" id="PTHR11727">
    <property type="entry name" value="DIMETHYLADENOSINE TRANSFERASE"/>
    <property type="match status" value="1"/>
</dbReference>
<keyword evidence="1 5" id="KW-0489">Methyltransferase</keyword>
<dbReference type="InterPro" id="IPR029063">
    <property type="entry name" value="SAM-dependent_MTases_sf"/>
</dbReference>
<evidence type="ECO:0000256" key="1">
    <source>
        <dbReference type="ARBA" id="ARBA00022603"/>
    </source>
</evidence>
<accession>A0A2T9YWY3</accession>
<evidence type="ECO:0000256" key="2">
    <source>
        <dbReference type="ARBA" id="ARBA00022679"/>
    </source>
</evidence>
<dbReference type="SMART" id="SM00650">
    <property type="entry name" value="rADc"/>
    <property type="match status" value="1"/>
</dbReference>
<dbReference type="PROSITE" id="PS51689">
    <property type="entry name" value="SAM_RNA_A_N6_MT"/>
    <property type="match status" value="1"/>
</dbReference>
<evidence type="ECO:0000256" key="5">
    <source>
        <dbReference type="PROSITE-ProRule" id="PRU01026"/>
    </source>
</evidence>
<dbReference type="InterPro" id="IPR020598">
    <property type="entry name" value="rRNA_Ade_methylase_Trfase_N"/>
</dbReference>
<dbReference type="InterPro" id="IPR001737">
    <property type="entry name" value="KsgA/Erm"/>
</dbReference>
<evidence type="ECO:0000313" key="8">
    <source>
        <dbReference type="EMBL" id="PVU96850.1"/>
    </source>
</evidence>
<dbReference type="Pfam" id="PF00398">
    <property type="entry name" value="RrnaAD"/>
    <property type="match status" value="1"/>
</dbReference>
<dbReference type="GO" id="GO:0005759">
    <property type="term" value="C:mitochondrial matrix"/>
    <property type="evidence" value="ECO:0007669"/>
    <property type="project" value="TreeGrafter"/>
</dbReference>
<dbReference type="AlphaFoldDB" id="A0A2T9YWY3"/>
<feature type="binding site" evidence="5">
    <location>
        <position position="31"/>
    </location>
    <ligand>
        <name>S-adenosyl-L-methionine</name>
        <dbReference type="ChEBI" id="CHEBI:59789"/>
    </ligand>
</feature>
<dbReference type="GO" id="GO:0003723">
    <property type="term" value="F:RNA binding"/>
    <property type="evidence" value="ECO:0007669"/>
    <property type="project" value="UniProtKB-UniRule"/>
</dbReference>
<comment type="caution">
    <text evidence="5">Lacks conserved residue(s) required for the propagation of feature annotation.</text>
</comment>
<evidence type="ECO:0000259" key="7">
    <source>
        <dbReference type="SMART" id="SM00650"/>
    </source>
</evidence>
<feature type="binding site" evidence="5">
    <location>
        <position position="77"/>
    </location>
    <ligand>
        <name>S-adenosyl-L-methionine</name>
        <dbReference type="ChEBI" id="CHEBI:59789"/>
    </ligand>
</feature>
<dbReference type="Gene3D" id="3.40.50.150">
    <property type="entry name" value="Vaccinia Virus protein VP39"/>
    <property type="match status" value="1"/>
</dbReference>
<sequence>MSLKLLPLPKVADLLKLYNISAKSRLSQNFILDKNTTDTIVSKADLNPKNSLVVEVGPGLLSRSILEIGAENLVSVENDKRFQPLLQQLEDASNNRFTPIYDDILTIDHNKILEVVKDKEIESVHLIGNLPFNISTKLLSDWLKMMHKQEGVFKLPNLKMTLMFQFEVGQRIAAGASNKYRGRLSVMSQSLCSTKEVYVVKAVVVNFKKMWNPSYLEFFEQAGIPMYYRPQDITSEQMCKLAKVMEDGNVNFIELDNKNFDKYVADRSVL</sequence>